<dbReference type="GeneID" id="103524051"/>
<dbReference type="RefSeq" id="XP_008487278.1">
    <property type="nucleotide sequence ID" value="XM_008489056.1"/>
</dbReference>
<dbReference type="KEGG" id="dci:103524051"/>
<protein>
    <submittedName>
        <fullName evidence="8">Zinc transporter ZIP1-like</fullName>
    </submittedName>
</protein>
<feature type="non-terminal residue" evidence="8">
    <location>
        <position position="110"/>
    </location>
</feature>
<feature type="non-terminal residue" evidence="8">
    <location>
        <position position="1"/>
    </location>
</feature>
<keyword evidence="2 5" id="KW-0812">Transmembrane</keyword>
<evidence type="ECO:0000256" key="1">
    <source>
        <dbReference type="ARBA" id="ARBA00004141"/>
    </source>
</evidence>
<dbReference type="PANTHER" id="PTHR11040">
    <property type="entry name" value="ZINC/IRON TRANSPORTER"/>
    <property type="match status" value="1"/>
</dbReference>
<dbReference type="Proteomes" id="UP000079169">
    <property type="component" value="Unplaced"/>
</dbReference>
<sequence>GLLAVLALSFHAIFEGLAVGLESRVNNVWYLFGAIATHKLVIAFCVGIELVSSRTKLPLVLVYVATFAIVTPLGIGLGIVLSEEASGAEGNFVAVVLQGMAAGTLLYVIF</sequence>
<feature type="transmembrane region" description="Helical" evidence="5">
    <location>
        <begin position="92"/>
        <end position="109"/>
    </location>
</feature>
<organism evidence="7 8">
    <name type="scientific">Diaphorina citri</name>
    <name type="common">Asian citrus psyllid</name>
    <dbReference type="NCBI Taxonomy" id="121845"/>
    <lineage>
        <taxon>Eukaryota</taxon>
        <taxon>Metazoa</taxon>
        <taxon>Ecdysozoa</taxon>
        <taxon>Arthropoda</taxon>
        <taxon>Hexapoda</taxon>
        <taxon>Insecta</taxon>
        <taxon>Pterygota</taxon>
        <taxon>Neoptera</taxon>
        <taxon>Paraneoptera</taxon>
        <taxon>Hemiptera</taxon>
        <taxon>Sternorrhyncha</taxon>
        <taxon>Psylloidea</taxon>
        <taxon>Psyllidae</taxon>
        <taxon>Diaphorininae</taxon>
        <taxon>Diaphorina</taxon>
    </lineage>
</organism>
<dbReference type="PaxDb" id="121845-A0A1S3DSU6"/>
<dbReference type="AlphaFoldDB" id="A0A1S3DSU6"/>
<proteinExistence type="predicted"/>
<name>A0A1S3DSU6_DIACI</name>
<feature type="signal peptide" evidence="6">
    <location>
        <begin position="1"/>
        <end position="18"/>
    </location>
</feature>
<dbReference type="STRING" id="121845.A0A1S3DSU6"/>
<keyword evidence="4 5" id="KW-0472">Membrane</keyword>
<evidence type="ECO:0000256" key="4">
    <source>
        <dbReference type="ARBA" id="ARBA00023136"/>
    </source>
</evidence>
<reference evidence="8" key="1">
    <citation type="submission" date="2025-08" db="UniProtKB">
        <authorList>
            <consortium name="RefSeq"/>
        </authorList>
    </citation>
    <scope>IDENTIFICATION</scope>
</reference>
<feature type="transmembrane region" description="Helical" evidence="5">
    <location>
        <begin position="60"/>
        <end position="80"/>
    </location>
</feature>
<keyword evidence="6" id="KW-0732">Signal</keyword>
<evidence type="ECO:0000313" key="8">
    <source>
        <dbReference type="RefSeq" id="XP_008487278.1"/>
    </source>
</evidence>
<evidence type="ECO:0000256" key="3">
    <source>
        <dbReference type="ARBA" id="ARBA00022989"/>
    </source>
</evidence>
<accession>A0A1S3DSU6</accession>
<comment type="subcellular location">
    <subcellularLocation>
        <location evidence="1">Membrane</location>
        <topology evidence="1">Multi-pass membrane protein</topology>
    </subcellularLocation>
</comment>
<dbReference type="OMA" id="IIMIWES"/>
<feature type="chain" id="PRO_5010182508" evidence="6">
    <location>
        <begin position="19"/>
        <end position="110"/>
    </location>
</feature>
<feature type="transmembrane region" description="Helical" evidence="5">
    <location>
        <begin position="28"/>
        <end position="48"/>
    </location>
</feature>
<dbReference type="InterPro" id="IPR003689">
    <property type="entry name" value="ZIP"/>
</dbReference>
<evidence type="ECO:0000313" key="7">
    <source>
        <dbReference type="Proteomes" id="UP000079169"/>
    </source>
</evidence>
<dbReference type="GO" id="GO:0005385">
    <property type="term" value="F:zinc ion transmembrane transporter activity"/>
    <property type="evidence" value="ECO:0007669"/>
    <property type="project" value="TreeGrafter"/>
</dbReference>
<evidence type="ECO:0000256" key="5">
    <source>
        <dbReference type="SAM" id="Phobius"/>
    </source>
</evidence>
<keyword evidence="7" id="KW-1185">Reference proteome</keyword>
<gene>
    <name evidence="8" type="primary">LOC103524051</name>
</gene>
<dbReference type="Pfam" id="PF02535">
    <property type="entry name" value="Zip"/>
    <property type="match status" value="1"/>
</dbReference>
<keyword evidence="3 5" id="KW-1133">Transmembrane helix</keyword>
<dbReference type="GO" id="GO:0005886">
    <property type="term" value="C:plasma membrane"/>
    <property type="evidence" value="ECO:0007669"/>
    <property type="project" value="TreeGrafter"/>
</dbReference>
<evidence type="ECO:0000256" key="2">
    <source>
        <dbReference type="ARBA" id="ARBA00022692"/>
    </source>
</evidence>
<dbReference type="PANTHER" id="PTHR11040:SF203">
    <property type="entry name" value="FI18611P1-RELATED"/>
    <property type="match status" value="1"/>
</dbReference>
<evidence type="ECO:0000256" key="6">
    <source>
        <dbReference type="SAM" id="SignalP"/>
    </source>
</evidence>